<sequence>MKWVDKASWQLKTLGQRALDTQLSLGVTGLSGAGKTAFLTSALQQLLQHDNQSMPFFSVMQQKRWLGARIDARQALHFPRFPYEQNLLYLKLTEPQWPPSTVGWSQLSLTLRYQSASTVRRLLSDYQQLSLQLLDYPGEWLLDLPMLQQSYSQWCEHCWALFRQPHRQAVAASFREQLHQVDLTQTDPLSVQQLCAQYRDLLQAFSQTAGAYLNQPGRLLVPAELEGTPVLQLLPLLPEQLAQGGALVTLMEQQYQNYLKLVVKPFYQQFFSGLDRQLVLVDILGALNAGEAALSELKQSILLILQSFNYGPNHWLRRVFKPRISKVLFAVSKADHVTPDQHQALSLLLQQLVAEQLSQSQYQLCQFEVMVLAAVRASDAGSIEHQGQQQPCLRATKRGQTLPVAFFPGEVPGYWPDHQLFSAHHFAFSELSPAPWDGQSALPHIRMDHALEFLLGDKLG</sequence>
<dbReference type="InterPro" id="IPR007413">
    <property type="entry name" value="YcjX-like"/>
</dbReference>
<dbReference type="Pfam" id="PF04317">
    <property type="entry name" value="DUF463"/>
    <property type="match status" value="1"/>
</dbReference>
<name>A0ABV9JK87_9GAMM</name>
<keyword evidence="2" id="KW-1185">Reference proteome</keyword>
<dbReference type="RefSeq" id="WP_377332707.1">
    <property type="nucleotide sequence ID" value="NZ_JBHSGB010000006.1"/>
</dbReference>
<proteinExistence type="predicted"/>
<dbReference type="Proteomes" id="UP001595962">
    <property type="component" value="Unassembled WGS sequence"/>
</dbReference>
<organism evidence="1 2">
    <name type="scientific">Rheinheimera marina</name>
    <dbReference type="NCBI Taxonomy" id="1774958"/>
    <lineage>
        <taxon>Bacteria</taxon>
        <taxon>Pseudomonadati</taxon>
        <taxon>Pseudomonadota</taxon>
        <taxon>Gammaproteobacteria</taxon>
        <taxon>Chromatiales</taxon>
        <taxon>Chromatiaceae</taxon>
        <taxon>Rheinheimera</taxon>
    </lineage>
</organism>
<dbReference type="PIRSF" id="PIRSF019381">
    <property type="entry name" value="YcjX"/>
    <property type="match status" value="1"/>
</dbReference>
<dbReference type="PANTHER" id="PTHR38605">
    <property type="entry name" value="ATPASE-RELATED"/>
    <property type="match status" value="1"/>
</dbReference>
<reference evidence="2" key="1">
    <citation type="journal article" date="2019" name="Int. J. Syst. Evol. Microbiol.">
        <title>The Global Catalogue of Microorganisms (GCM) 10K type strain sequencing project: providing services to taxonomists for standard genome sequencing and annotation.</title>
        <authorList>
            <consortium name="The Broad Institute Genomics Platform"/>
            <consortium name="The Broad Institute Genome Sequencing Center for Infectious Disease"/>
            <person name="Wu L."/>
            <person name="Ma J."/>
        </authorList>
    </citation>
    <scope>NUCLEOTIDE SEQUENCE [LARGE SCALE GENOMIC DNA]</scope>
    <source>
        <strain evidence="2">DT28</strain>
    </source>
</reference>
<gene>
    <name evidence="1" type="ORF">ACFO3I_06490</name>
</gene>
<accession>A0ABV9JK87</accession>
<dbReference type="EMBL" id="JBHSGB010000006">
    <property type="protein sequence ID" value="MFC4654667.1"/>
    <property type="molecule type" value="Genomic_DNA"/>
</dbReference>
<evidence type="ECO:0000313" key="1">
    <source>
        <dbReference type="EMBL" id="MFC4654667.1"/>
    </source>
</evidence>
<dbReference type="PANTHER" id="PTHR38605:SF1">
    <property type="entry name" value="ATPASE"/>
    <property type="match status" value="1"/>
</dbReference>
<evidence type="ECO:0000313" key="2">
    <source>
        <dbReference type="Proteomes" id="UP001595962"/>
    </source>
</evidence>
<protein>
    <submittedName>
        <fullName evidence="1">YcjX family protein</fullName>
    </submittedName>
</protein>
<comment type="caution">
    <text evidence="1">The sequence shown here is derived from an EMBL/GenBank/DDBJ whole genome shotgun (WGS) entry which is preliminary data.</text>
</comment>